<dbReference type="PROSITE" id="PS51061">
    <property type="entry name" value="R3H"/>
    <property type="match status" value="1"/>
</dbReference>
<dbReference type="AlphaFoldDB" id="A0A0D1WQE0"/>
<feature type="domain" description="R3H" evidence="3">
    <location>
        <begin position="261"/>
        <end position="324"/>
    </location>
</feature>
<feature type="compositionally biased region" description="Polar residues" evidence="2">
    <location>
        <begin position="621"/>
        <end position="635"/>
    </location>
</feature>
<dbReference type="HOGENOM" id="CLU_018298_0_0_1"/>
<evidence type="ECO:0000256" key="1">
    <source>
        <dbReference type="ARBA" id="ARBA00022553"/>
    </source>
</evidence>
<feature type="compositionally biased region" description="Low complexity" evidence="2">
    <location>
        <begin position="364"/>
        <end position="383"/>
    </location>
</feature>
<dbReference type="Proteomes" id="UP000054302">
    <property type="component" value="Unassembled WGS sequence"/>
</dbReference>
<dbReference type="GeneID" id="27323711"/>
<dbReference type="InterPro" id="IPR036867">
    <property type="entry name" value="R3H_dom_sf"/>
</dbReference>
<name>A0A0D1WQE0_EXOME</name>
<feature type="compositionally biased region" description="Polar residues" evidence="2">
    <location>
        <begin position="723"/>
        <end position="738"/>
    </location>
</feature>
<dbReference type="STRING" id="212818.A0A0D1WQE0"/>
<dbReference type="OrthoDB" id="278430at2759"/>
<sequence>MASPKIGSVPAKLSFAKVAAMRAPAPPPSNSNVFEDKKPRSVEPNTSRKPPQSIAVEQSTSPKHQHEPVFGRLDSESQSDYVASAIEGLSLMKEVDKTNEGSHSAESGESLEDDRSHLSNSSSKLQGFDTKSMASVTTFAMDEKESIRPDDSASVRAVDDDELSNAPRGSEVSSSLARAGPRAKISGVTIAPRRYHTLTLTNPPRFGDLPVSPIPQEDSPPHQSLVEHESDTPSELQERTQPLPVAPDEKLLDALATPKDRLPLLQLEEKVLNFLSSPQPDFLDLPPQNPYMRLLTHKLADYYMLAHLINDDGISVRIFKTPLITMPTPLHHLAASIPTGPPQAPTAMNIKLLRRAGMDLRQNSTGGSTAASSSAPSKATSDAGQETNSEEGILSSDGTPFKDKSKLTREEREAQYKAARDRIFGPDFQEPAPSESASTGENSASMSRSSSSDGKKRTRKVKTPKDDSFEARSAFIPSYSAMHMATMHHYQSQFPEQGYQASYQPSHSMGQNMNYGSTPNPSFAGQEQSMHYNGFSGYGPSSNAQSFSPMEAWPSSHSNNVGYVPYSQSPNSYQPNVAHMSNQINNPYMQQPQVGMQQSQGWLNNQYQQYSQQPHQQHQQGPPNTSGWSNYQSGSHLPGAQAYGYGNGPSSAYQSGNSYPSQPSVAGTLPRSLFNPQTRSFVPSNANSRTGGRPGRKKPSPPSSQNRVNPSGRAFGVDALTVGASQQPPRGFLNNSASPRPKEDSLQQKYGAPSHLPKKPPPSQVSSAFDVDSIINNGATPGSGPLVVNGGSSGSN</sequence>
<dbReference type="InterPro" id="IPR051937">
    <property type="entry name" value="R3H_domain_containing"/>
</dbReference>
<feature type="compositionally biased region" description="Basic and acidic residues" evidence="2">
    <location>
        <begin position="141"/>
        <end position="153"/>
    </location>
</feature>
<dbReference type="GO" id="GO:0006012">
    <property type="term" value="P:galactose metabolic process"/>
    <property type="evidence" value="ECO:0007669"/>
    <property type="project" value="TreeGrafter"/>
</dbReference>
<evidence type="ECO:0000259" key="4">
    <source>
        <dbReference type="PROSITE" id="PS51673"/>
    </source>
</evidence>
<dbReference type="PANTHER" id="PTHR15672">
    <property type="entry name" value="CAMP-REGULATED PHOSPHOPROTEIN 21 RELATED R3H DOMAIN CONTAINING PROTEIN"/>
    <property type="match status" value="1"/>
</dbReference>
<dbReference type="VEuPathDB" id="FungiDB:PV10_05866"/>
<feature type="region of interest" description="Disordered" evidence="2">
    <location>
        <begin position="608"/>
        <end position="796"/>
    </location>
</feature>
<evidence type="ECO:0000256" key="2">
    <source>
        <dbReference type="SAM" id="MobiDB-lite"/>
    </source>
</evidence>
<dbReference type="Gene3D" id="3.30.1370.50">
    <property type="entry name" value="R3H-like domain"/>
    <property type="match status" value="1"/>
</dbReference>
<keyword evidence="1" id="KW-0597">Phosphoprotein</keyword>
<feature type="compositionally biased region" description="Polar residues" evidence="2">
    <location>
        <begin position="674"/>
        <end position="687"/>
    </location>
</feature>
<feature type="region of interest" description="Disordered" evidence="2">
    <location>
        <begin position="361"/>
        <end position="471"/>
    </location>
</feature>
<feature type="compositionally biased region" description="Low complexity" evidence="2">
    <location>
        <begin position="443"/>
        <end position="452"/>
    </location>
</feature>
<evidence type="ECO:0000259" key="3">
    <source>
        <dbReference type="PROSITE" id="PS51061"/>
    </source>
</evidence>
<feature type="compositionally biased region" description="Polar residues" evidence="2">
    <location>
        <begin position="648"/>
        <end position="665"/>
    </location>
</feature>
<evidence type="ECO:0008006" key="7">
    <source>
        <dbReference type="Google" id="ProtNLM"/>
    </source>
</evidence>
<dbReference type="OMA" id="PFCRVPP"/>
<reference evidence="5 6" key="1">
    <citation type="submission" date="2015-01" db="EMBL/GenBank/DDBJ databases">
        <title>The Genome Sequence of Exophiala mesophila CBS40295.</title>
        <authorList>
            <consortium name="The Broad Institute Genomics Platform"/>
            <person name="Cuomo C."/>
            <person name="de Hoog S."/>
            <person name="Gorbushina A."/>
            <person name="Stielow B."/>
            <person name="Teixiera M."/>
            <person name="Abouelleil A."/>
            <person name="Chapman S.B."/>
            <person name="Priest M."/>
            <person name="Young S.K."/>
            <person name="Wortman J."/>
            <person name="Nusbaum C."/>
            <person name="Birren B."/>
        </authorList>
    </citation>
    <scope>NUCLEOTIDE SEQUENCE [LARGE SCALE GENOMIC DNA]</scope>
    <source>
        <strain evidence="5 6">CBS 40295</strain>
    </source>
</reference>
<feature type="compositionally biased region" description="Basic and acidic residues" evidence="2">
    <location>
        <begin position="400"/>
        <end position="424"/>
    </location>
</feature>
<feature type="compositionally biased region" description="Basic and acidic residues" evidence="2">
    <location>
        <begin position="64"/>
        <end position="75"/>
    </location>
</feature>
<proteinExistence type="predicted"/>
<evidence type="ECO:0000313" key="6">
    <source>
        <dbReference type="Proteomes" id="UP000054302"/>
    </source>
</evidence>
<dbReference type="SUPFAM" id="SSF82708">
    <property type="entry name" value="R3H domain"/>
    <property type="match status" value="1"/>
</dbReference>
<feature type="region of interest" description="Disordered" evidence="2">
    <location>
        <begin position="93"/>
        <end position="180"/>
    </location>
</feature>
<feature type="domain" description="SUZ" evidence="4">
    <location>
        <begin position="327"/>
        <end position="428"/>
    </location>
</feature>
<dbReference type="InterPro" id="IPR024771">
    <property type="entry name" value="SUZ"/>
</dbReference>
<dbReference type="RefSeq" id="XP_016222889.1">
    <property type="nucleotide sequence ID" value="XM_016370596.1"/>
</dbReference>
<evidence type="ECO:0000313" key="5">
    <source>
        <dbReference type="EMBL" id="KIV91315.1"/>
    </source>
</evidence>
<organism evidence="5 6">
    <name type="scientific">Exophiala mesophila</name>
    <name type="common">Black yeast-like fungus</name>
    <dbReference type="NCBI Taxonomy" id="212818"/>
    <lineage>
        <taxon>Eukaryota</taxon>
        <taxon>Fungi</taxon>
        <taxon>Dikarya</taxon>
        <taxon>Ascomycota</taxon>
        <taxon>Pezizomycotina</taxon>
        <taxon>Eurotiomycetes</taxon>
        <taxon>Chaetothyriomycetidae</taxon>
        <taxon>Chaetothyriales</taxon>
        <taxon>Herpotrichiellaceae</taxon>
        <taxon>Exophiala</taxon>
    </lineage>
</organism>
<accession>A0A0D1WQE0</accession>
<dbReference type="InterPro" id="IPR001374">
    <property type="entry name" value="R3H_dom"/>
</dbReference>
<dbReference type="GO" id="GO:0003676">
    <property type="term" value="F:nucleic acid binding"/>
    <property type="evidence" value="ECO:0007669"/>
    <property type="project" value="UniProtKB-UniRule"/>
</dbReference>
<protein>
    <recommendedName>
        <fullName evidence="7">SUZ domain-containing protein</fullName>
    </recommendedName>
</protein>
<dbReference type="EMBL" id="KN847523">
    <property type="protein sequence ID" value="KIV91315.1"/>
    <property type="molecule type" value="Genomic_DNA"/>
</dbReference>
<dbReference type="CDD" id="cd02642">
    <property type="entry name" value="R3H_encore_like"/>
    <property type="match status" value="1"/>
</dbReference>
<feature type="region of interest" description="Disordered" evidence="2">
    <location>
        <begin position="21"/>
        <end position="77"/>
    </location>
</feature>
<feature type="compositionally biased region" description="Polar residues" evidence="2">
    <location>
        <begin position="43"/>
        <end position="62"/>
    </location>
</feature>
<dbReference type="Pfam" id="PF12752">
    <property type="entry name" value="SUZ"/>
    <property type="match status" value="1"/>
</dbReference>
<keyword evidence="6" id="KW-1185">Reference proteome</keyword>
<dbReference type="PANTHER" id="PTHR15672:SF8">
    <property type="entry name" value="PROTEIN ENCORE"/>
    <property type="match status" value="1"/>
</dbReference>
<feature type="compositionally biased region" description="Low complexity" evidence="2">
    <location>
        <begin position="608"/>
        <end position="620"/>
    </location>
</feature>
<gene>
    <name evidence="5" type="ORF">PV10_05866</name>
</gene>
<feature type="region of interest" description="Disordered" evidence="2">
    <location>
        <begin position="199"/>
        <end position="247"/>
    </location>
</feature>
<dbReference type="PROSITE" id="PS51673">
    <property type="entry name" value="SUZ"/>
    <property type="match status" value="1"/>
</dbReference>